<feature type="region of interest" description="Disordered" evidence="6">
    <location>
        <begin position="178"/>
        <end position="223"/>
    </location>
</feature>
<dbReference type="OrthoDB" id="70376at2759"/>
<dbReference type="SMART" id="SM01401">
    <property type="entry name" value="Sds3"/>
    <property type="match status" value="1"/>
</dbReference>
<feature type="region of interest" description="Disordered" evidence="6">
    <location>
        <begin position="236"/>
        <end position="256"/>
    </location>
</feature>
<evidence type="ECO:0000256" key="1">
    <source>
        <dbReference type="ARBA" id="ARBA00004123"/>
    </source>
</evidence>
<protein>
    <recommendedName>
        <fullName evidence="9">Transcriptional regulatory protein SDS3</fullName>
    </recommendedName>
</protein>
<evidence type="ECO:0000256" key="6">
    <source>
        <dbReference type="SAM" id="MobiDB-lite"/>
    </source>
</evidence>
<feature type="compositionally biased region" description="Polar residues" evidence="6">
    <location>
        <begin position="183"/>
        <end position="192"/>
    </location>
</feature>
<dbReference type="GO" id="GO:0010468">
    <property type="term" value="P:regulation of gene expression"/>
    <property type="evidence" value="ECO:0007669"/>
    <property type="project" value="UniProtKB-ARBA"/>
</dbReference>
<keyword evidence="8" id="KW-1185">Reference proteome</keyword>
<dbReference type="GO" id="GO:0005654">
    <property type="term" value="C:nucleoplasm"/>
    <property type="evidence" value="ECO:0007669"/>
    <property type="project" value="UniProtKB-ARBA"/>
</dbReference>
<dbReference type="Proteomes" id="UP001152885">
    <property type="component" value="Unassembled WGS sequence"/>
</dbReference>
<evidence type="ECO:0000256" key="3">
    <source>
        <dbReference type="ARBA" id="ARBA00023015"/>
    </source>
</evidence>
<evidence type="ECO:0000313" key="7">
    <source>
        <dbReference type="EMBL" id="CAI5756045.1"/>
    </source>
</evidence>
<reference evidence="7" key="1">
    <citation type="submission" date="2022-12" db="EMBL/GenBank/DDBJ databases">
        <authorList>
            <person name="Brejova B."/>
        </authorList>
    </citation>
    <scope>NUCLEOTIDE SEQUENCE</scope>
</reference>
<dbReference type="Pfam" id="PF08598">
    <property type="entry name" value="Sds3"/>
    <property type="match status" value="1"/>
</dbReference>
<keyword evidence="4" id="KW-0804">Transcription</keyword>
<evidence type="ECO:0000256" key="5">
    <source>
        <dbReference type="ARBA" id="ARBA00023242"/>
    </source>
</evidence>
<gene>
    <name evidence="7" type="ORF">CANVERA_P0563</name>
</gene>
<sequence>MEDRRNIDSSSKRDKKKLNISSKLNKLEFTFRNDRDIFYRNSLHDLQNKLATLQQGTNDDFQFKRIQLEEIRDYELVKLKLWQQYQINRIQIEHKQDLNKAKLNHEKMIKLIKEKLFDKLQRQKQDLKEEKFLLNVVNGSSWNSNHPHSSSLSSSLPSSELDRRSLRKREYFGKLIEEGEISDGNQSQSNIHNNNNNNNNSNNNNNNNYNNNNNNNNNSGYLSSGKRRRIITANSKYSSNDELSSSNALTGTGTGTGTPSIPHLHNLHKNNHSGYESNLSDKDYDALNLLIMENDEGGKGLDFFNNSIFNNGNGSNGRVQTRGAHKQFIGPQGLKPDELNEDLLELQNAINNSVKK</sequence>
<name>A0A9W4X8I1_9ASCO</name>
<evidence type="ECO:0000313" key="8">
    <source>
        <dbReference type="Proteomes" id="UP001152885"/>
    </source>
</evidence>
<comment type="caution">
    <text evidence="7">The sequence shown here is derived from an EMBL/GenBank/DDBJ whole genome shotgun (WGS) entry which is preliminary data.</text>
</comment>
<accession>A0A9W4X8I1</accession>
<evidence type="ECO:0008006" key="9">
    <source>
        <dbReference type="Google" id="ProtNLM"/>
    </source>
</evidence>
<dbReference type="EMBL" id="CANTUO010000001">
    <property type="protein sequence ID" value="CAI5756045.1"/>
    <property type="molecule type" value="Genomic_DNA"/>
</dbReference>
<dbReference type="AlphaFoldDB" id="A0A9W4X8I1"/>
<evidence type="ECO:0000256" key="2">
    <source>
        <dbReference type="ARBA" id="ARBA00022491"/>
    </source>
</evidence>
<feature type="compositionally biased region" description="Polar residues" evidence="6">
    <location>
        <begin position="236"/>
        <end position="249"/>
    </location>
</feature>
<keyword evidence="5" id="KW-0539">Nucleus</keyword>
<keyword evidence="2" id="KW-0678">Repressor</keyword>
<evidence type="ECO:0000256" key="4">
    <source>
        <dbReference type="ARBA" id="ARBA00023163"/>
    </source>
</evidence>
<organism evidence="7 8">
    <name type="scientific">Candida verbasci</name>
    <dbReference type="NCBI Taxonomy" id="1227364"/>
    <lineage>
        <taxon>Eukaryota</taxon>
        <taxon>Fungi</taxon>
        <taxon>Dikarya</taxon>
        <taxon>Ascomycota</taxon>
        <taxon>Saccharomycotina</taxon>
        <taxon>Pichiomycetes</taxon>
        <taxon>Debaryomycetaceae</taxon>
        <taxon>Candida/Lodderomyces clade</taxon>
        <taxon>Candida</taxon>
    </lineage>
</organism>
<feature type="compositionally biased region" description="Low complexity" evidence="6">
    <location>
        <begin position="193"/>
        <end position="218"/>
    </location>
</feature>
<dbReference type="PANTHER" id="PTHR21964">
    <property type="entry name" value="BREAST CANCER METASTASIS-SUPPRESSOR 1"/>
    <property type="match status" value="1"/>
</dbReference>
<proteinExistence type="predicted"/>
<comment type="subcellular location">
    <subcellularLocation>
        <location evidence="1">Nucleus</location>
    </subcellularLocation>
</comment>
<dbReference type="InterPro" id="IPR013907">
    <property type="entry name" value="Sds3"/>
</dbReference>
<keyword evidence="3" id="KW-0805">Transcription regulation</keyword>